<name>A0AAV5QV31_9ASCO</name>
<feature type="compositionally biased region" description="Basic and acidic residues" evidence="1">
    <location>
        <begin position="319"/>
        <end position="328"/>
    </location>
</feature>
<evidence type="ECO:0000313" key="4">
    <source>
        <dbReference type="Proteomes" id="UP001360560"/>
    </source>
</evidence>
<feature type="compositionally biased region" description="Polar residues" evidence="1">
    <location>
        <begin position="835"/>
        <end position="846"/>
    </location>
</feature>
<dbReference type="EMBL" id="BTFZ01000013">
    <property type="protein sequence ID" value="GMM37978.1"/>
    <property type="molecule type" value="Genomic_DNA"/>
</dbReference>
<evidence type="ECO:0000313" key="3">
    <source>
        <dbReference type="EMBL" id="GMM37978.1"/>
    </source>
</evidence>
<accession>A0AAV5QV31</accession>
<comment type="caution">
    <text evidence="3">The sequence shown here is derived from an EMBL/GenBank/DDBJ whole genome shotgun (WGS) entry which is preliminary data.</text>
</comment>
<dbReference type="InterPro" id="IPR000313">
    <property type="entry name" value="PWWP_dom"/>
</dbReference>
<gene>
    <name evidence="3" type="ORF">DASC09_053030</name>
</gene>
<protein>
    <recommendedName>
        <fullName evidence="2">PWWP domain-containing protein</fullName>
    </recommendedName>
</protein>
<feature type="domain" description="PWWP" evidence="2">
    <location>
        <begin position="9"/>
        <end position="95"/>
    </location>
</feature>
<sequence>MVDLSKLQPGDIVSVSSRGSPPWPAHIANEKLLSLPNSIQLNSHSGISILSKIPKLSLQYKMNKKQEEDQVPVVLFGEDSLSYVGISQISSLSPEVCARFLAKHQSSKTFDQNIDSSLQKLSKILRDNSSNPPEIKVPKNHCFDLSSNNCNKNQDTETVYEEFSNVEIGESYSEDIILEKIEEGSNDEIISSLLSTTVSKTPVSGEKKNSRDISMGNEDKSNEYSDIPKILDDCPVVKVEETSDKELDILLTSPSNKTRTRMVFQIRKSSEKEKTITLQQIQDKQPVKMNHSIEGQTYDITGSQTSVENDPEMTVDIDPETKQSEKSKSTNTQLNEANLSGPKEREFDDANTSEKVAGSTDFDIDEAFYFYYDNSNEHERKYILGPEDVDADINRVLDEVSRSVKAEDDVIPEDTVQLLEELYNMRLEVTVSVIDQYKDHFTGKSSKFEQTVRKRYTKQFLAGLDEKNFFQKLKQQLREYRHSINQKKRAKIRGKTASHRAFGSKATLRDMASLLQLDVIIVGEIEQVVKQVASKLNILLYGKVVSIPQTKQDPTTLRTTTWIRKHPLIKNRLIGTLKRIFWGTFQFDGELIEAIVRRVARITGHYFNYFYARLYEDETGIPPQHVDAEFFWNAVNPMDQYNEGHCNIIAGNLERRRNAPRISLDNLLEIPSGSTKRPNTKKQVTKKMKVKSLKLVNNKNKEGEEVNRNSFKSIPKKLTLKLKQDPPRRKIGRPPKKKNLETNFSQKKVAKSNALSIKSSRPKAIPTSKDRMTEKPPKTNVEVSGNKVVLKMKPKTLRKIQKSNSKISSKPTKSDPTFFSGKKQNQKPRRRLGQKPQQNSPEVTQKNSKRIERQLKVGARGIIIPLGHKRKDIGRDCITGSKRRKLDKLKTSVENIRNQ</sequence>
<dbReference type="SUPFAM" id="SSF63748">
    <property type="entry name" value="Tudor/PWWP/MBT"/>
    <property type="match status" value="1"/>
</dbReference>
<proteinExistence type="predicted"/>
<reference evidence="3 4" key="1">
    <citation type="journal article" date="2023" name="Elife">
        <title>Identification of key yeast species and microbe-microbe interactions impacting larval growth of Drosophila in the wild.</title>
        <authorList>
            <person name="Mure A."/>
            <person name="Sugiura Y."/>
            <person name="Maeda R."/>
            <person name="Honda K."/>
            <person name="Sakurai N."/>
            <person name="Takahashi Y."/>
            <person name="Watada M."/>
            <person name="Katoh T."/>
            <person name="Gotoh A."/>
            <person name="Gotoh Y."/>
            <person name="Taniguchi I."/>
            <person name="Nakamura K."/>
            <person name="Hayashi T."/>
            <person name="Katayama T."/>
            <person name="Uemura T."/>
            <person name="Hattori Y."/>
        </authorList>
    </citation>
    <scope>NUCLEOTIDE SEQUENCE [LARGE SCALE GENOMIC DNA]</scope>
    <source>
        <strain evidence="3 4">SC-9</strain>
    </source>
</reference>
<dbReference type="Gene3D" id="2.30.30.140">
    <property type="match status" value="1"/>
</dbReference>
<feature type="region of interest" description="Disordered" evidence="1">
    <location>
        <begin position="319"/>
        <end position="355"/>
    </location>
</feature>
<organism evidence="3 4">
    <name type="scientific">Saccharomycopsis crataegensis</name>
    <dbReference type="NCBI Taxonomy" id="43959"/>
    <lineage>
        <taxon>Eukaryota</taxon>
        <taxon>Fungi</taxon>
        <taxon>Dikarya</taxon>
        <taxon>Ascomycota</taxon>
        <taxon>Saccharomycotina</taxon>
        <taxon>Saccharomycetes</taxon>
        <taxon>Saccharomycopsidaceae</taxon>
        <taxon>Saccharomycopsis</taxon>
    </lineage>
</organism>
<evidence type="ECO:0000259" key="2">
    <source>
        <dbReference type="PROSITE" id="PS50812"/>
    </source>
</evidence>
<feature type="compositionally biased region" description="Basic residues" evidence="1">
    <location>
        <begin position="824"/>
        <end position="833"/>
    </location>
</feature>
<keyword evidence="4" id="KW-1185">Reference proteome</keyword>
<dbReference type="Proteomes" id="UP001360560">
    <property type="component" value="Unassembled WGS sequence"/>
</dbReference>
<feature type="compositionally biased region" description="Polar residues" evidence="1">
    <location>
        <begin position="329"/>
        <end position="338"/>
    </location>
</feature>
<feature type="compositionally biased region" description="Basic and acidic residues" evidence="1">
    <location>
        <begin position="205"/>
        <end position="223"/>
    </location>
</feature>
<dbReference type="PROSITE" id="PS50812">
    <property type="entry name" value="PWWP"/>
    <property type="match status" value="1"/>
</dbReference>
<dbReference type="GeneID" id="90075953"/>
<feature type="compositionally biased region" description="Basic residues" evidence="1">
    <location>
        <begin position="790"/>
        <end position="801"/>
    </location>
</feature>
<dbReference type="AlphaFoldDB" id="A0AAV5QV31"/>
<feature type="compositionally biased region" description="Basic and acidic residues" evidence="1">
    <location>
        <begin position="768"/>
        <end position="777"/>
    </location>
</feature>
<feature type="region of interest" description="Disordered" evidence="1">
    <location>
        <begin position="200"/>
        <end position="226"/>
    </location>
</feature>
<feature type="region of interest" description="Disordered" evidence="1">
    <location>
        <begin position="699"/>
        <end position="852"/>
    </location>
</feature>
<dbReference type="RefSeq" id="XP_064854974.1">
    <property type="nucleotide sequence ID" value="XM_064998902.1"/>
</dbReference>
<evidence type="ECO:0000256" key="1">
    <source>
        <dbReference type="SAM" id="MobiDB-lite"/>
    </source>
</evidence>